<dbReference type="Proteomes" id="UP001431209">
    <property type="component" value="Unassembled WGS sequence"/>
</dbReference>
<proteinExistence type="predicted"/>
<keyword evidence="2" id="KW-1185">Reference proteome</keyword>
<feature type="non-terminal residue" evidence="1">
    <location>
        <position position="150"/>
    </location>
</feature>
<evidence type="ECO:0000313" key="1">
    <source>
        <dbReference type="EMBL" id="KAL0487480.1"/>
    </source>
</evidence>
<reference evidence="1 2" key="1">
    <citation type="submission" date="2024-03" db="EMBL/GenBank/DDBJ databases">
        <title>The Acrasis kona genome and developmental transcriptomes reveal deep origins of eukaryotic multicellular pathways.</title>
        <authorList>
            <person name="Sheikh S."/>
            <person name="Fu C.-J."/>
            <person name="Brown M.W."/>
            <person name="Baldauf S.L."/>
        </authorList>
    </citation>
    <scope>NUCLEOTIDE SEQUENCE [LARGE SCALE GENOMIC DNA]</scope>
    <source>
        <strain evidence="1 2">ATCC MYA-3509</strain>
    </source>
</reference>
<name>A0AAW2ZDG2_9EUKA</name>
<protein>
    <submittedName>
        <fullName evidence="1">Uncharacterized protein</fullName>
    </submittedName>
</protein>
<dbReference type="AlphaFoldDB" id="A0AAW2ZDG2"/>
<gene>
    <name evidence="1" type="ORF">AKO1_004194</name>
</gene>
<organism evidence="1 2">
    <name type="scientific">Acrasis kona</name>
    <dbReference type="NCBI Taxonomy" id="1008807"/>
    <lineage>
        <taxon>Eukaryota</taxon>
        <taxon>Discoba</taxon>
        <taxon>Heterolobosea</taxon>
        <taxon>Tetramitia</taxon>
        <taxon>Eutetramitia</taxon>
        <taxon>Acrasidae</taxon>
        <taxon>Acrasis</taxon>
    </lineage>
</organism>
<comment type="caution">
    <text evidence="1">The sequence shown here is derived from an EMBL/GenBank/DDBJ whole genome shotgun (WGS) entry which is preliminary data.</text>
</comment>
<dbReference type="EMBL" id="JAOPGA020001346">
    <property type="protein sequence ID" value="KAL0487480.1"/>
    <property type="molecule type" value="Genomic_DNA"/>
</dbReference>
<accession>A0AAW2ZDG2</accession>
<evidence type="ECO:0000313" key="2">
    <source>
        <dbReference type="Proteomes" id="UP001431209"/>
    </source>
</evidence>
<sequence>MTRSTSMTLNQSPLEKSRRTKLNQPQYFCKSLFALGVVFVFHDDTSTNTFHTKEFIQHASQLQKLIFSHFAIIEHRMRKLLKSCSVAIRNYLRQAITQTQQVGKIASIFQGSTFNIRLLEYSIQTDNDVSKSARDFQRFIISFFHAPRLE</sequence>